<evidence type="ECO:0000256" key="1">
    <source>
        <dbReference type="ARBA" id="ARBA00004325"/>
    </source>
</evidence>
<evidence type="ECO:0000256" key="4">
    <source>
        <dbReference type="ARBA" id="ARBA00022547"/>
    </source>
</evidence>
<evidence type="ECO:0000313" key="11">
    <source>
        <dbReference type="Proteomes" id="UP000275078"/>
    </source>
</evidence>
<evidence type="ECO:0000256" key="3">
    <source>
        <dbReference type="ARBA" id="ARBA00022448"/>
    </source>
</evidence>
<dbReference type="OrthoDB" id="437at2759"/>
<keyword evidence="8" id="KW-0472">Membrane</keyword>
<dbReference type="AlphaFoldDB" id="A0A3N4HRH6"/>
<evidence type="ECO:0000256" key="9">
    <source>
        <dbReference type="ARBA" id="ARBA00023310"/>
    </source>
</evidence>
<comment type="subcellular location">
    <subcellularLocation>
        <location evidence="1">Mitochondrion membrane</location>
    </subcellularLocation>
</comment>
<dbReference type="GO" id="GO:0015078">
    <property type="term" value="F:proton transmembrane transporter activity"/>
    <property type="evidence" value="ECO:0007669"/>
    <property type="project" value="InterPro"/>
</dbReference>
<comment type="similarity">
    <text evidence="2">Belongs to the ATPase g subunit family.</text>
</comment>
<proteinExistence type="inferred from homology"/>
<evidence type="ECO:0000313" key="10">
    <source>
        <dbReference type="EMBL" id="RPA76443.1"/>
    </source>
</evidence>
<name>A0A3N4HRH6_ASCIM</name>
<keyword evidence="3" id="KW-0813">Transport</keyword>
<evidence type="ECO:0000256" key="7">
    <source>
        <dbReference type="ARBA" id="ARBA00023128"/>
    </source>
</evidence>
<keyword evidence="5" id="KW-0375">Hydrogen ion transport</keyword>
<organism evidence="10 11">
    <name type="scientific">Ascobolus immersus RN42</name>
    <dbReference type="NCBI Taxonomy" id="1160509"/>
    <lineage>
        <taxon>Eukaryota</taxon>
        <taxon>Fungi</taxon>
        <taxon>Dikarya</taxon>
        <taxon>Ascomycota</taxon>
        <taxon>Pezizomycotina</taxon>
        <taxon>Pezizomycetes</taxon>
        <taxon>Pezizales</taxon>
        <taxon>Ascobolaceae</taxon>
        <taxon>Ascobolus</taxon>
    </lineage>
</organism>
<keyword evidence="9" id="KW-0066">ATP synthesis</keyword>
<dbReference type="Proteomes" id="UP000275078">
    <property type="component" value="Unassembled WGS sequence"/>
</dbReference>
<dbReference type="GO" id="GO:0031966">
    <property type="term" value="C:mitochondrial membrane"/>
    <property type="evidence" value="ECO:0007669"/>
    <property type="project" value="UniProtKB-SubCell"/>
</dbReference>
<dbReference type="GO" id="GO:0015986">
    <property type="term" value="P:proton motive force-driven ATP synthesis"/>
    <property type="evidence" value="ECO:0007669"/>
    <property type="project" value="InterPro"/>
</dbReference>
<evidence type="ECO:0008006" key="12">
    <source>
        <dbReference type="Google" id="ProtNLM"/>
    </source>
</evidence>
<accession>A0A3N4HRH6</accession>
<keyword evidence="11" id="KW-1185">Reference proteome</keyword>
<gene>
    <name evidence="10" type="ORF">BJ508DRAFT_365031</name>
</gene>
<dbReference type="EMBL" id="ML119744">
    <property type="protein sequence ID" value="RPA76443.1"/>
    <property type="molecule type" value="Genomic_DNA"/>
</dbReference>
<keyword evidence="4" id="KW-0138">CF(0)</keyword>
<dbReference type="GO" id="GO:0045259">
    <property type="term" value="C:proton-transporting ATP synthase complex"/>
    <property type="evidence" value="ECO:0007669"/>
    <property type="project" value="UniProtKB-KW"/>
</dbReference>
<sequence length="182" mass="19511">MMRPTLFKRTAQFVTRRQASTSTNEAAQKAQQAASKAQEQAAVAAQKGLEGLKMAGNAAAGMLAAVSKMGGPAAKVAKKIESLIPPTVYYSKVGLEMGKIVFRARSMAPPSLETMQATWKQIYAQSKTFELNHAVQWAQSLTKKDAAAVGVVVAECIGFFTVGEIIGKRKLVGYRGKVEHAH</sequence>
<evidence type="ECO:0000256" key="6">
    <source>
        <dbReference type="ARBA" id="ARBA00023065"/>
    </source>
</evidence>
<dbReference type="Pfam" id="PF04718">
    <property type="entry name" value="ATP-synt_G"/>
    <property type="match status" value="1"/>
</dbReference>
<evidence type="ECO:0000256" key="2">
    <source>
        <dbReference type="ARBA" id="ARBA00005699"/>
    </source>
</evidence>
<keyword evidence="7" id="KW-0496">Mitochondrion</keyword>
<protein>
    <recommendedName>
        <fullName evidence="12">Mitochondrial F1F0-ATP synthase g subunit</fullName>
    </recommendedName>
</protein>
<reference evidence="10 11" key="1">
    <citation type="journal article" date="2018" name="Nat. Ecol. Evol.">
        <title>Pezizomycetes genomes reveal the molecular basis of ectomycorrhizal truffle lifestyle.</title>
        <authorList>
            <person name="Murat C."/>
            <person name="Payen T."/>
            <person name="Noel B."/>
            <person name="Kuo A."/>
            <person name="Morin E."/>
            <person name="Chen J."/>
            <person name="Kohler A."/>
            <person name="Krizsan K."/>
            <person name="Balestrini R."/>
            <person name="Da Silva C."/>
            <person name="Montanini B."/>
            <person name="Hainaut M."/>
            <person name="Levati E."/>
            <person name="Barry K.W."/>
            <person name="Belfiori B."/>
            <person name="Cichocki N."/>
            <person name="Clum A."/>
            <person name="Dockter R.B."/>
            <person name="Fauchery L."/>
            <person name="Guy J."/>
            <person name="Iotti M."/>
            <person name="Le Tacon F."/>
            <person name="Lindquist E.A."/>
            <person name="Lipzen A."/>
            <person name="Malagnac F."/>
            <person name="Mello A."/>
            <person name="Molinier V."/>
            <person name="Miyauchi S."/>
            <person name="Poulain J."/>
            <person name="Riccioni C."/>
            <person name="Rubini A."/>
            <person name="Sitrit Y."/>
            <person name="Splivallo R."/>
            <person name="Traeger S."/>
            <person name="Wang M."/>
            <person name="Zifcakova L."/>
            <person name="Wipf D."/>
            <person name="Zambonelli A."/>
            <person name="Paolocci F."/>
            <person name="Nowrousian M."/>
            <person name="Ottonello S."/>
            <person name="Baldrian P."/>
            <person name="Spatafora J.W."/>
            <person name="Henrissat B."/>
            <person name="Nagy L.G."/>
            <person name="Aury J.M."/>
            <person name="Wincker P."/>
            <person name="Grigoriev I.V."/>
            <person name="Bonfante P."/>
            <person name="Martin F.M."/>
        </authorList>
    </citation>
    <scope>NUCLEOTIDE SEQUENCE [LARGE SCALE GENOMIC DNA]</scope>
    <source>
        <strain evidence="10 11">RN42</strain>
    </source>
</reference>
<evidence type="ECO:0000256" key="5">
    <source>
        <dbReference type="ARBA" id="ARBA00022781"/>
    </source>
</evidence>
<evidence type="ECO:0000256" key="8">
    <source>
        <dbReference type="ARBA" id="ARBA00023136"/>
    </source>
</evidence>
<dbReference type="STRING" id="1160509.A0A3N4HRH6"/>
<keyword evidence="6" id="KW-0406">Ion transport</keyword>
<dbReference type="InterPro" id="IPR006808">
    <property type="entry name" value="ATP_synth_F0_gsu_mt"/>
</dbReference>